<organism evidence="2 3">
    <name type="scientific">Actinomadura craniellae</name>
    <dbReference type="NCBI Taxonomy" id="2231787"/>
    <lineage>
        <taxon>Bacteria</taxon>
        <taxon>Bacillati</taxon>
        <taxon>Actinomycetota</taxon>
        <taxon>Actinomycetes</taxon>
        <taxon>Streptosporangiales</taxon>
        <taxon>Thermomonosporaceae</taxon>
        <taxon>Actinomadura</taxon>
    </lineage>
</organism>
<comment type="caution">
    <text evidence="2">The sequence shown here is derived from an EMBL/GenBank/DDBJ whole genome shotgun (WGS) entry which is preliminary data.</text>
</comment>
<dbReference type="AlphaFoldDB" id="A0A365H3C7"/>
<proteinExistence type="predicted"/>
<gene>
    <name evidence="2" type="ORF">DPM19_18180</name>
</gene>
<dbReference type="Proteomes" id="UP000251891">
    <property type="component" value="Unassembled WGS sequence"/>
</dbReference>
<feature type="compositionally biased region" description="Basic and acidic residues" evidence="1">
    <location>
        <begin position="511"/>
        <end position="531"/>
    </location>
</feature>
<evidence type="ECO:0000313" key="3">
    <source>
        <dbReference type="Proteomes" id="UP000251891"/>
    </source>
</evidence>
<reference evidence="2 3" key="1">
    <citation type="submission" date="2018-06" db="EMBL/GenBank/DDBJ databases">
        <title>Actinomadura craniellae sp. nov. isolated from marine sponge Craniella sp.</title>
        <authorList>
            <person name="Li L."/>
            <person name="Xu Q.H."/>
            <person name="Lin H.W."/>
            <person name="Lu Y.H."/>
        </authorList>
    </citation>
    <scope>NUCLEOTIDE SEQUENCE [LARGE SCALE GENOMIC DNA]</scope>
    <source>
        <strain evidence="2 3">LHW63021</strain>
    </source>
</reference>
<dbReference type="Pfam" id="PF13148">
    <property type="entry name" value="DUF3987"/>
    <property type="match status" value="1"/>
</dbReference>
<accession>A0A365H3C7</accession>
<dbReference type="OrthoDB" id="5150132at2"/>
<keyword evidence="3" id="KW-1185">Reference proteome</keyword>
<evidence type="ECO:0008006" key="4">
    <source>
        <dbReference type="Google" id="ProtNLM"/>
    </source>
</evidence>
<feature type="region of interest" description="Disordered" evidence="1">
    <location>
        <begin position="511"/>
        <end position="543"/>
    </location>
</feature>
<dbReference type="RefSeq" id="WP_111869148.1">
    <property type="nucleotide sequence ID" value="NZ_QLYX01000008.1"/>
</dbReference>
<dbReference type="EMBL" id="QLYX01000008">
    <property type="protein sequence ID" value="RAY13607.1"/>
    <property type="molecule type" value="Genomic_DNA"/>
</dbReference>
<evidence type="ECO:0000313" key="2">
    <source>
        <dbReference type="EMBL" id="RAY13607.1"/>
    </source>
</evidence>
<dbReference type="Gene3D" id="3.30.70.1790">
    <property type="entry name" value="RepB DNA-primase, N-terminal domain"/>
    <property type="match status" value="1"/>
</dbReference>
<evidence type="ECO:0000256" key="1">
    <source>
        <dbReference type="SAM" id="MobiDB-lite"/>
    </source>
</evidence>
<protein>
    <recommendedName>
        <fullName evidence="4">DUF3987 domain-containing protein</fullName>
    </recommendedName>
</protein>
<sequence length="882" mass="95472">MTDDLVFDQEAAALYCDTMWQRREGFAALAFGRDGRWNAAGKYEFPRGNWTEAAYRWPDERNLLLKDVAAELAVGSVDVYVCPLLRQTDKRARGNAAHRTVVWADADGIDGPAVVNLGALIVGSGGPGHAHVYVQLDREVPEDVREALARGLMARSGNADPKVADNDVLRLPGTLNHKTSPPSPVPWMIPPGHDLARVWAPDDLTQALGIAPPLPAAAPTSAPTMTAPTALPLPSPDVEQALGRDTGNRSDDFAAAVWACYRAGWTREQTIGILRARHHPGAVKYGARLAAEVDRVWLKANDEERRLQLWPPTAVQPTPPPPAVPAVPDGVPTPAVPPAATVRHALAHAPHADIIRGVFPDRAALAALPWPAPGDDDQDHEQGPLPDFPVDALPGDLGKYVAALAEYNQISADIAALVVLGTLAVIAGGYATVTGQWTEKTLNLYVAPMAESGEGKSPLVSAIAAPVLALERELRAEYDAEFGEKRDRYEIAQKTRDRLIAKIADAPTKERRDELTADLEVTNKEIEENRPPPRPQLLAGDATPESLGRIMTGTCSHIGMIADEGGFLGTLAGRYTKGNVANIDLVLLAFDAAMPYRVDRIGRESFEIERPSLSMALCVQPAIMREAIASPALVDRGFINRFLVALPESRAGRRDKRPPKVPGHLSHAWRECVRTVFYALLPDGTAWDKEEQEPKPPEPMTVGEAAEDLHYEWRVILERRVDPDDGDLAIIKGWTKKLEGAAYRIAALLHLAAGADPEQPIGAHTMADAIRIGEWAIPHALAVLGAADGDQDGDQGDAAGERKNVLDWIRRKGRAEFTIRDVYQGLKGRKWVRSGGAEAVRDVLVDLTRRGYLATVARTSGDGRPLPDALFVAHPDAVNGPR</sequence>
<dbReference type="InterPro" id="IPR025048">
    <property type="entry name" value="DUF3987"/>
</dbReference>
<name>A0A365H3C7_9ACTN</name>